<evidence type="ECO:0000256" key="1">
    <source>
        <dbReference type="ARBA" id="ARBA00023125"/>
    </source>
</evidence>
<dbReference type="GO" id="GO:0003677">
    <property type="term" value="F:DNA binding"/>
    <property type="evidence" value="ECO:0007669"/>
    <property type="project" value="UniProtKB-KW"/>
</dbReference>
<dbReference type="KEGG" id="pnl:PNK_p0076"/>
<geneLocation type="plasmid" evidence="3">
    <name>pPNK</name>
</geneLocation>
<dbReference type="Gene3D" id="1.10.150.130">
    <property type="match status" value="1"/>
</dbReference>
<gene>
    <name evidence="2" type="ORF">PNK_p0076</name>
</gene>
<dbReference type="Proteomes" id="UP000069902">
    <property type="component" value="Plasmid pPNK"/>
</dbReference>
<keyword evidence="1" id="KW-0238">DNA-binding</keyword>
<accession>A0A0U5JHP5</accession>
<reference evidence="3" key="1">
    <citation type="submission" date="2015-09" db="EMBL/GenBank/DDBJ databases">
        <authorList>
            <person name="Bertelli C."/>
        </authorList>
    </citation>
    <scope>NUCLEOTIDE SEQUENCE [LARGE SCALE GENOMIC DNA]</scope>
    <source>
        <strain evidence="3">KNic</strain>
        <plasmid evidence="3">pPNK</plasmid>
    </source>
</reference>
<dbReference type="AlphaFoldDB" id="A0A0U5JHP5"/>
<dbReference type="SUPFAM" id="SSF47823">
    <property type="entry name" value="lambda integrase-like, N-terminal domain"/>
    <property type="match status" value="1"/>
</dbReference>
<proteinExistence type="predicted"/>
<keyword evidence="3" id="KW-1185">Reference proteome</keyword>
<dbReference type="EMBL" id="LN879503">
    <property type="protein sequence ID" value="CUI18130.1"/>
    <property type="molecule type" value="Genomic_DNA"/>
</dbReference>
<evidence type="ECO:0000313" key="2">
    <source>
        <dbReference type="EMBL" id="CUI18130.1"/>
    </source>
</evidence>
<name>A0A0U5JHP5_9BACT</name>
<evidence type="ECO:0000313" key="3">
    <source>
        <dbReference type="Proteomes" id="UP000069902"/>
    </source>
</evidence>
<dbReference type="RefSeq" id="WP_059062566.1">
    <property type="nucleotide sequence ID" value="NZ_LN879503.1"/>
</dbReference>
<organism evidence="2 3">
    <name type="scientific">Candidatus Protochlamydia naegleriophila</name>
    <dbReference type="NCBI Taxonomy" id="389348"/>
    <lineage>
        <taxon>Bacteria</taxon>
        <taxon>Pseudomonadati</taxon>
        <taxon>Chlamydiota</taxon>
        <taxon>Chlamydiia</taxon>
        <taxon>Parachlamydiales</taxon>
        <taxon>Parachlamydiaceae</taxon>
        <taxon>Candidatus Protochlamydia</taxon>
    </lineage>
</organism>
<sequence length="76" mass="8578">MARRLSAISQAHQVASVDFNRKHPAIQETWKGIRNTHGTAQKGKEPILIEDLRRMVDAIQIESGGKERLIGFRDKA</sequence>
<dbReference type="PATRIC" id="fig|389348.3.peg.2841"/>
<protein>
    <submittedName>
        <fullName evidence="2">Putative integrase remnant</fullName>
    </submittedName>
</protein>
<dbReference type="InterPro" id="IPR010998">
    <property type="entry name" value="Integrase_recombinase_N"/>
</dbReference>
<dbReference type="InParanoid" id="A0A0U5JHP5"/>